<sequence length="235" mass="27082">MSKLCEQCGTPVKEKRRRYCSNRCSLQGTARQRAESHRKPKPPCPQCGKPILTRGAVHCSRDCANVTRRHEAEARRGEPPPCLRCGTTERRPRCVGPYCSWECFNDDRYERTGTFARWFAAWQAGEVSGTRDNGQPDWRVRQGLVLLRGQRCEKCGWAEVNPVSGRIPLHVDHIDGDRTKNRPEDLRLLCPNCHALTPNYQHLNNPRVQPVRQKQSRRYQEVWLGQRTAEPSRSP</sequence>
<evidence type="ECO:0000313" key="3">
    <source>
        <dbReference type="Proteomes" id="UP001518140"/>
    </source>
</evidence>
<dbReference type="RefSeq" id="WP_165339986.1">
    <property type="nucleotide sequence ID" value="NZ_JAAKZX010000038.1"/>
</dbReference>
<protein>
    <recommendedName>
        <fullName evidence="1">HNH nuclease domain-containing protein</fullName>
    </recommendedName>
</protein>
<dbReference type="CDD" id="cd00085">
    <property type="entry name" value="HNHc"/>
    <property type="match status" value="1"/>
</dbReference>
<reference evidence="2 3" key="1">
    <citation type="submission" date="2020-02" db="EMBL/GenBank/DDBJ databases">
        <title>Whole-genome analyses of novel actinobacteria.</title>
        <authorList>
            <person name="Sahin N."/>
            <person name="Tokatli A."/>
        </authorList>
    </citation>
    <scope>NUCLEOTIDE SEQUENCE [LARGE SCALE GENOMIC DNA]</scope>
    <source>
        <strain evidence="2 3">YC419</strain>
    </source>
</reference>
<gene>
    <name evidence="2" type="ORF">G6048_14790</name>
</gene>
<dbReference type="InterPro" id="IPR002711">
    <property type="entry name" value="HNH"/>
</dbReference>
<dbReference type="InterPro" id="IPR003615">
    <property type="entry name" value="HNH_nuc"/>
</dbReference>
<dbReference type="Pfam" id="PF01844">
    <property type="entry name" value="HNH"/>
    <property type="match status" value="1"/>
</dbReference>
<feature type="domain" description="HNH nuclease" evidence="1">
    <location>
        <begin position="146"/>
        <end position="195"/>
    </location>
</feature>
<evidence type="ECO:0000259" key="1">
    <source>
        <dbReference type="SMART" id="SM00507"/>
    </source>
</evidence>
<accession>A0ABX0DSX5</accession>
<keyword evidence="3" id="KW-1185">Reference proteome</keyword>
<name>A0ABX0DSX5_9ACTN</name>
<evidence type="ECO:0000313" key="2">
    <source>
        <dbReference type="EMBL" id="NGO43373.1"/>
    </source>
</evidence>
<dbReference type="Proteomes" id="UP001518140">
    <property type="component" value="Unassembled WGS sequence"/>
</dbReference>
<dbReference type="EMBL" id="JAAKZX010000038">
    <property type="protein sequence ID" value="NGO43373.1"/>
    <property type="molecule type" value="Genomic_DNA"/>
</dbReference>
<comment type="caution">
    <text evidence="2">The sequence shown here is derived from an EMBL/GenBank/DDBJ whole genome shotgun (WGS) entry which is preliminary data.</text>
</comment>
<organism evidence="2 3">
    <name type="scientific">Streptomyces ureilyticus</name>
    <dbReference type="NCBI Taxonomy" id="1775131"/>
    <lineage>
        <taxon>Bacteria</taxon>
        <taxon>Bacillati</taxon>
        <taxon>Actinomycetota</taxon>
        <taxon>Actinomycetes</taxon>
        <taxon>Kitasatosporales</taxon>
        <taxon>Streptomycetaceae</taxon>
        <taxon>Streptomyces</taxon>
    </lineage>
</organism>
<dbReference type="SMART" id="SM00507">
    <property type="entry name" value="HNHc"/>
    <property type="match status" value="1"/>
</dbReference>
<proteinExistence type="predicted"/>